<accession>A0ABY6DQ25</accession>
<dbReference type="RefSeq" id="WP_263124585.1">
    <property type="nucleotide sequence ID" value="NZ_CP106753.1"/>
</dbReference>
<evidence type="ECO:0000259" key="2">
    <source>
        <dbReference type="PROSITE" id="PS51833"/>
    </source>
</evidence>
<keyword evidence="4" id="KW-1185">Reference proteome</keyword>
<dbReference type="InterPro" id="IPR014408">
    <property type="entry name" value="dGMP_Pdiesterase_EAL/HD-GYP"/>
</dbReference>
<gene>
    <name evidence="3" type="ORF">N8I74_18020</name>
</gene>
<feature type="domain" description="HDOD" evidence="2">
    <location>
        <begin position="207"/>
        <end position="399"/>
    </location>
</feature>
<dbReference type="InterPro" id="IPR001633">
    <property type="entry name" value="EAL_dom"/>
</dbReference>
<dbReference type="Proteomes" id="UP001061302">
    <property type="component" value="Chromosome"/>
</dbReference>
<feature type="domain" description="EAL" evidence="1">
    <location>
        <begin position="1"/>
        <end position="213"/>
    </location>
</feature>
<evidence type="ECO:0000313" key="3">
    <source>
        <dbReference type="EMBL" id="UXY15186.1"/>
    </source>
</evidence>
<organism evidence="3 4">
    <name type="scientific">Chitiniphilus purpureus</name>
    <dbReference type="NCBI Taxonomy" id="2981137"/>
    <lineage>
        <taxon>Bacteria</taxon>
        <taxon>Pseudomonadati</taxon>
        <taxon>Pseudomonadota</taxon>
        <taxon>Betaproteobacteria</taxon>
        <taxon>Neisseriales</taxon>
        <taxon>Chitinibacteraceae</taxon>
        <taxon>Chitiniphilus</taxon>
    </lineage>
</organism>
<evidence type="ECO:0000259" key="1">
    <source>
        <dbReference type="PROSITE" id="PS50883"/>
    </source>
</evidence>
<dbReference type="PIRSF" id="PIRSF003180">
    <property type="entry name" value="DiGMPpdiest_YuxH"/>
    <property type="match status" value="1"/>
</dbReference>
<dbReference type="PROSITE" id="PS50883">
    <property type="entry name" value="EAL"/>
    <property type="match status" value="1"/>
</dbReference>
<reference evidence="3" key="1">
    <citation type="submission" date="2022-10" db="EMBL/GenBank/DDBJ databases">
        <title>Chitiniphilus purpureus sp. nov., a novel chitin-degrading bacterium isolated from crawfish pond sediment.</title>
        <authorList>
            <person name="Li K."/>
        </authorList>
    </citation>
    <scope>NUCLEOTIDE SEQUENCE</scope>
    <source>
        <strain evidence="3">CD1</strain>
    </source>
</reference>
<dbReference type="SUPFAM" id="SSF141868">
    <property type="entry name" value="EAL domain-like"/>
    <property type="match status" value="1"/>
</dbReference>
<dbReference type="InterPro" id="IPR052340">
    <property type="entry name" value="RNase_Y/CdgJ"/>
</dbReference>
<proteinExistence type="predicted"/>
<dbReference type="SUPFAM" id="SSF109604">
    <property type="entry name" value="HD-domain/PDEase-like"/>
    <property type="match status" value="1"/>
</dbReference>
<dbReference type="PROSITE" id="PS51833">
    <property type="entry name" value="HDOD"/>
    <property type="match status" value="1"/>
</dbReference>
<dbReference type="SMART" id="SM00052">
    <property type="entry name" value="EAL"/>
    <property type="match status" value="1"/>
</dbReference>
<sequence>MPERAMQDRFFLGRQPIINRQQQLVAYELLFRSGQSGNAALVTDDLAASAAVISHAFTDLGLISALEGKSAFINVDAALLFSEAIELLPRDRVVLELLETVELNEALYARCRQLRQLGYRLALDDVVALSGAHLPLLPLVDVIKVDVLALPGKALAPLVHALRAHPVQLLAEKVGTPQLQQQCSKLGFDLFQGYYFARPTILSGRRIPSTQAQLLSLLNMVQGNAEISDVEAALKRAPDLALGLLKLVNSVACGLPVRITSVRHAITLLGMRQLQRWLQILMFSRQDQQGGGELLLHTAIGRGRFMERLAQTLAPGEAALADSAFLTGLLSLLDALLGRPLAELLPELNLSLPVQAALLGANPPSRLGKWLALTLAVEAQDLPAVQAWLHDEPSLSWDALNRLQVEALHWADEVGRDMG</sequence>
<dbReference type="EMBL" id="CP106753">
    <property type="protein sequence ID" value="UXY15186.1"/>
    <property type="molecule type" value="Genomic_DNA"/>
</dbReference>
<dbReference type="PANTHER" id="PTHR33525:SF4">
    <property type="entry name" value="CYCLIC DI-GMP PHOSPHODIESTERASE CDGJ"/>
    <property type="match status" value="1"/>
</dbReference>
<evidence type="ECO:0000313" key="4">
    <source>
        <dbReference type="Proteomes" id="UP001061302"/>
    </source>
</evidence>
<dbReference type="Pfam" id="PF08668">
    <property type="entry name" value="HDOD"/>
    <property type="match status" value="1"/>
</dbReference>
<dbReference type="InterPro" id="IPR035919">
    <property type="entry name" value="EAL_sf"/>
</dbReference>
<protein>
    <submittedName>
        <fullName evidence="3">EAL domain-containing protein</fullName>
    </submittedName>
</protein>
<dbReference type="PANTHER" id="PTHR33525">
    <property type="match status" value="1"/>
</dbReference>
<dbReference type="Gene3D" id="3.20.20.450">
    <property type="entry name" value="EAL domain"/>
    <property type="match status" value="1"/>
</dbReference>
<dbReference type="Pfam" id="PF00563">
    <property type="entry name" value="EAL"/>
    <property type="match status" value="1"/>
</dbReference>
<name>A0ABY6DQ25_9NEIS</name>
<dbReference type="Gene3D" id="1.10.3210.10">
    <property type="entry name" value="Hypothetical protein af1432"/>
    <property type="match status" value="1"/>
</dbReference>
<dbReference type="InterPro" id="IPR013976">
    <property type="entry name" value="HDOD"/>
</dbReference>